<evidence type="ECO:0000256" key="2">
    <source>
        <dbReference type="ARBA" id="ARBA00022475"/>
    </source>
</evidence>
<keyword evidence="5 6" id="KW-0472">Membrane</keyword>
<keyword evidence="8" id="KW-1185">Reference proteome</keyword>
<dbReference type="EMBL" id="CP003378">
    <property type="protein sequence ID" value="AFZ71222.1"/>
    <property type="molecule type" value="Genomic_DNA"/>
</dbReference>
<feature type="transmembrane region" description="Helical" evidence="6">
    <location>
        <begin position="167"/>
        <end position="185"/>
    </location>
</feature>
<sequence>MQSLELYYLIILTITLSVSGAFSPGPLTFSAIIEGSKGSWFSGFKEAFGHLLFELPFVFLLALFLQQIKSLLNDIIIKYFLSFILISFIIYFSLIAIKDGYNRIKDNGSLINQNFSNNSKISNRPIITGFVLTASNPLFLSWWATVGLILILSATTLGFIYGLSIMYASHVWMDFFWLGTMGIIGKSGKKLLNNKQFGVFLILMAFIMFYFGIMASLQLINFK</sequence>
<dbReference type="HOGENOM" id="CLU_104651_0_0_2"/>
<dbReference type="KEGG" id="clg:Calag_1522"/>
<dbReference type="AlphaFoldDB" id="L0ADL4"/>
<evidence type="ECO:0000256" key="5">
    <source>
        <dbReference type="ARBA" id="ARBA00023136"/>
    </source>
</evidence>
<dbReference type="STRING" id="1056495.Calag_1522"/>
<gene>
    <name evidence="7" type="ordered locus">Calag_1522</name>
</gene>
<dbReference type="PANTHER" id="PTHR38825:SF1">
    <property type="entry name" value="TRANSPORTER, LYSE FAMILY"/>
    <property type="match status" value="1"/>
</dbReference>
<accession>L0ADL4</accession>
<keyword evidence="2" id="KW-1003">Cell membrane</keyword>
<dbReference type="InParanoid" id="L0ADL4"/>
<feature type="transmembrane region" description="Helical" evidence="6">
    <location>
        <begin position="197"/>
        <end position="220"/>
    </location>
</feature>
<reference evidence="8" key="1">
    <citation type="submission" date="2012-03" db="EMBL/GenBank/DDBJ databases">
        <title>Complete genome of Caldisphaera lagunensis DSM 15908.</title>
        <authorList>
            <person name="Lucas S."/>
            <person name="Copeland A."/>
            <person name="Lapidus A."/>
            <person name="Glavina del Rio T."/>
            <person name="Dalin E."/>
            <person name="Tice H."/>
            <person name="Bruce D."/>
            <person name="Goodwin L."/>
            <person name="Pitluck S."/>
            <person name="Peters L."/>
            <person name="Mikhailova N."/>
            <person name="Teshima H."/>
            <person name="Kyrpides N."/>
            <person name="Mavromatis K."/>
            <person name="Ivanova N."/>
            <person name="Brettin T."/>
            <person name="Detter J.C."/>
            <person name="Han C."/>
            <person name="Larimer F."/>
            <person name="Land M."/>
            <person name="Hauser L."/>
            <person name="Markowitz V."/>
            <person name="Cheng J.-F."/>
            <person name="Hugenholtz P."/>
            <person name="Woyke T."/>
            <person name="Wu D."/>
            <person name="Spring S."/>
            <person name="Schroeder M."/>
            <person name="Brambilla E."/>
            <person name="Klenk H.-P."/>
            <person name="Eisen J.A."/>
        </authorList>
    </citation>
    <scope>NUCLEOTIDE SEQUENCE [LARGE SCALE GENOMIC DNA]</scope>
    <source>
        <strain evidence="8">DSM 15908 / JCM 11604 / IC-154</strain>
    </source>
</reference>
<evidence type="ECO:0000256" key="3">
    <source>
        <dbReference type="ARBA" id="ARBA00022692"/>
    </source>
</evidence>
<dbReference type="GO" id="GO:0006865">
    <property type="term" value="P:amino acid transport"/>
    <property type="evidence" value="ECO:0007669"/>
    <property type="project" value="InterPro"/>
</dbReference>
<feature type="transmembrane region" description="Helical" evidence="6">
    <location>
        <begin position="140"/>
        <end position="161"/>
    </location>
</feature>
<dbReference type="Pfam" id="PF01810">
    <property type="entry name" value="LysE"/>
    <property type="match status" value="1"/>
</dbReference>
<name>L0ADL4_CALLD</name>
<feature type="transmembrane region" description="Helical" evidence="6">
    <location>
        <begin position="6"/>
        <end position="27"/>
    </location>
</feature>
<dbReference type="PANTHER" id="PTHR38825">
    <property type="entry name" value="LYSINE EXPORTER PROTEIN (LYSE/YGGA)"/>
    <property type="match status" value="1"/>
</dbReference>
<evidence type="ECO:0000256" key="6">
    <source>
        <dbReference type="SAM" id="Phobius"/>
    </source>
</evidence>
<comment type="subcellular location">
    <subcellularLocation>
        <location evidence="1">Cell membrane</location>
        <topology evidence="1">Multi-pass membrane protein</topology>
    </subcellularLocation>
</comment>
<dbReference type="InterPro" id="IPR001123">
    <property type="entry name" value="LeuE-type"/>
</dbReference>
<evidence type="ECO:0000256" key="1">
    <source>
        <dbReference type="ARBA" id="ARBA00004651"/>
    </source>
</evidence>
<feature type="transmembrane region" description="Helical" evidence="6">
    <location>
        <begin position="47"/>
        <end position="65"/>
    </location>
</feature>
<feature type="transmembrane region" description="Helical" evidence="6">
    <location>
        <begin position="77"/>
        <end position="97"/>
    </location>
</feature>
<evidence type="ECO:0000313" key="8">
    <source>
        <dbReference type="Proteomes" id="UP000010469"/>
    </source>
</evidence>
<protein>
    <submittedName>
        <fullName evidence="7">Putative threonine efflux protein</fullName>
    </submittedName>
</protein>
<dbReference type="eggNOG" id="arCOG01947">
    <property type="taxonomic scope" value="Archaea"/>
</dbReference>
<proteinExistence type="predicted"/>
<keyword evidence="3 6" id="KW-0812">Transmembrane</keyword>
<evidence type="ECO:0000256" key="4">
    <source>
        <dbReference type="ARBA" id="ARBA00022989"/>
    </source>
</evidence>
<dbReference type="GO" id="GO:0005886">
    <property type="term" value="C:plasma membrane"/>
    <property type="evidence" value="ECO:0007669"/>
    <property type="project" value="UniProtKB-SubCell"/>
</dbReference>
<keyword evidence="4 6" id="KW-1133">Transmembrane helix</keyword>
<evidence type="ECO:0000313" key="7">
    <source>
        <dbReference type="EMBL" id="AFZ71222.1"/>
    </source>
</evidence>
<organism evidence="7 8">
    <name type="scientific">Caldisphaera lagunensis (strain DSM 15908 / JCM 11604 / ANMR 0165 / IC-154)</name>
    <dbReference type="NCBI Taxonomy" id="1056495"/>
    <lineage>
        <taxon>Archaea</taxon>
        <taxon>Thermoproteota</taxon>
        <taxon>Thermoprotei</taxon>
        <taxon>Acidilobales</taxon>
        <taxon>Caldisphaeraceae</taxon>
        <taxon>Caldisphaera</taxon>
    </lineage>
</organism>
<dbReference type="Proteomes" id="UP000010469">
    <property type="component" value="Chromosome"/>
</dbReference>